<sequence length="81" mass="8545">MTALPSLLRGQEAEAARLRSAELVAEGVPEGLAARASVLAHGSGLLDVTDVAALDEGERERLPIEDVASLHYALPSRVTQR</sequence>
<feature type="domain" description="NAD-specific glutamate dehydrogenase C-terminal" evidence="1">
    <location>
        <begin position="3"/>
        <end position="77"/>
    </location>
</feature>
<keyword evidence="3" id="KW-1185">Reference proteome</keyword>
<evidence type="ECO:0000259" key="1">
    <source>
        <dbReference type="Pfam" id="PF21074"/>
    </source>
</evidence>
<dbReference type="RefSeq" id="WP_345606730.1">
    <property type="nucleotide sequence ID" value="NZ_BAABJO010000014.1"/>
</dbReference>
<protein>
    <recommendedName>
        <fullName evidence="1">NAD-specific glutamate dehydrogenase C-terminal domain-containing protein</fullName>
    </recommendedName>
</protein>
<dbReference type="Proteomes" id="UP001500804">
    <property type="component" value="Unassembled WGS sequence"/>
</dbReference>
<reference evidence="3" key="1">
    <citation type="journal article" date="2019" name="Int. J. Syst. Evol. Microbiol.">
        <title>The Global Catalogue of Microorganisms (GCM) 10K type strain sequencing project: providing services to taxonomists for standard genome sequencing and annotation.</title>
        <authorList>
            <consortium name="The Broad Institute Genomics Platform"/>
            <consortium name="The Broad Institute Genome Sequencing Center for Infectious Disease"/>
            <person name="Wu L."/>
            <person name="Ma J."/>
        </authorList>
    </citation>
    <scope>NUCLEOTIDE SEQUENCE [LARGE SCALE GENOMIC DNA]</scope>
    <source>
        <strain evidence="3">JCM 18302</strain>
    </source>
</reference>
<comment type="caution">
    <text evidence="2">The sequence shown here is derived from an EMBL/GenBank/DDBJ whole genome shotgun (WGS) entry which is preliminary data.</text>
</comment>
<proteinExistence type="predicted"/>
<gene>
    <name evidence="2" type="ORF">GCM10023320_40170</name>
</gene>
<name>A0ABP9NMN6_9PSEU</name>
<dbReference type="Pfam" id="PF21074">
    <property type="entry name" value="GDH_C"/>
    <property type="match status" value="1"/>
</dbReference>
<dbReference type="InterPro" id="IPR048381">
    <property type="entry name" value="GDH_C"/>
</dbReference>
<evidence type="ECO:0000313" key="2">
    <source>
        <dbReference type="EMBL" id="GAA5125577.1"/>
    </source>
</evidence>
<organism evidence="2 3">
    <name type="scientific">Pseudonocardia adelaidensis</name>
    <dbReference type="NCBI Taxonomy" id="648754"/>
    <lineage>
        <taxon>Bacteria</taxon>
        <taxon>Bacillati</taxon>
        <taxon>Actinomycetota</taxon>
        <taxon>Actinomycetes</taxon>
        <taxon>Pseudonocardiales</taxon>
        <taxon>Pseudonocardiaceae</taxon>
        <taxon>Pseudonocardia</taxon>
    </lineage>
</organism>
<accession>A0ABP9NMN6</accession>
<dbReference type="EMBL" id="BAABJO010000014">
    <property type="protein sequence ID" value="GAA5125577.1"/>
    <property type="molecule type" value="Genomic_DNA"/>
</dbReference>
<evidence type="ECO:0000313" key="3">
    <source>
        <dbReference type="Proteomes" id="UP001500804"/>
    </source>
</evidence>